<dbReference type="Gene3D" id="3.30.2310.20">
    <property type="entry name" value="RelE-like"/>
    <property type="match status" value="1"/>
</dbReference>
<accession>A0A9W6K923</accession>
<evidence type="ECO:0000256" key="1">
    <source>
        <dbReference type="ARBA" id="ARBA00006226"/>
    </source>
</evidence>
<dbReference type="RefSeq" id="WP_271197264.1">
    <property type="nucleotide sequence ID" value="NZ_BSFN01000016.1"/>
</dbReference>
<protein>
    <recommendedName>
        <fullName evidence="5">Plasmid stabilization protein</fullName>
    </recommendedName>
</protein>
<keyword evidence="4" id="KW-1185">Reference proteome</keyword>
<dbReference type="InterPro" id="IPR007712">
    <property type="entry name" value="RelE/ParE_toxin"/>
</dbReference>
<keyword evidence="2" id="KW-1277">Toxin-antitoxin system</keyword>
<reference evidence="3" key="2">
    <citation type="submission" date="2023-01" db="EMBL/GenBank/DDBJ databases">
        <authorList>
            <person name="Sun Q."/>
            <person name="Evtushenko L."/>
        </authorList>
    </citation>
    <scope>NUCLEOTIDE SEQUENCE</scope>
    <source>
        <strain evidence="3">VKM B-2935</strain>
    </source>
</reference>
<dbReference type="PANTHER" id="PTHR33755">
    <property type="entry name" value="TOXIN PARE1-RELATED"/>
    <property type="match status" value="1"/>
</dbReference>
<evidence type="ECO:0000313" key="3">
    <source>
        <dbReference type="EMBL" id="GLK91022.1"/>
    </source>
</evidence>
<dbReference type="Pfam" id="PF05016">
    <property type="entry name" value="ParE_toxin"/>
    <property type="match status" value="1"/>
</dbReference>
<sequence>MAPVPAAFEVVLTNGAERDLETIYEYICEVDSVSSANYVLDGLTDVVETLARFPDRGGYPKELLALGVKEFRQVFFKPYRAIYQTIGNHVVISVIADGRRDISTLLTRRLLSSL</sequence>
<comment type="caution">
    <text evidence="3">The sequence shown here is derived from an EMBL/GenBank/DDBJ whole genome shotgun (WGS) entry which is preliminary data.</text>
</comment>
<gene>
    <name evidence="3" type="ORF">GCM10017655_40860</name>
</gene>
<dbReference type="InterPro" id="IPR035093">
    <property type="entry name" value="RelE/ParE_toxin_dom_sf"/>
</dbReference>
<organism evidence="3 4">
    <name type="scientific">Pseudomonas turukhanskensis</name>
    <dbReference type="NCBI Taxonomy" id="1806536"/>
    <lineage>
        <taxon>Bacteria</taxon>
        <taxon>Pseudomonadati</taxon>
        <taxon>Pseudomonadota</taxon>
        <taxon>Gammaproteobacteria</taxon>
        <taxon>Pseudomonadales</taxon>
        <taxon>Pseudomonadaceae</taxon>
        <taxon>Pseudomonas</taxon>
    </lineage>
</organism>
<proteinExistence type="inferred from homology"/>
<name>A0A9W6K923_9PSED</name>
<evidence type="ECO:0000256" key="2">
    <source>
        <dbReference type="ARBA" id="ARBA00022649"/>
    </source>
</evidence>
<dbReference type="InterPro" id="IPR051803">
    <property type="entry name" value="TA_system_RelE-like_toxin"/>
</dbReference>
<dbReference type="AlphaFoldDB" id="A0A9W6K923"/>
<reference evidence="3" key="1">
    <citation type="journal article" date="2014" name="Int. J. Syst. Evol. Microbiol.">
        <title>Complete genome sequence of Corynebacterium casei LMG S-19264T (=DSM 44701T), isolated from a smear-ripened cheese.</title>
        <authorList>
            <consortium name="US DOE Joint Genome Institute (JGI-PGF)"/>
            <person name="Walter F."/>
            <person name="Albersmeier A."/>
            <person name="Kalinowski J."/>
            <person name="Ruckert C."/>
        </authorList>
    </citation>
    <scope>NUCLEOTIDE SEQUENCE</scope>
    <source>
        <strain evidence="3">VKM B-2935</strain>
    </source>
</reference>
<dbReference type="SUPFAM" id="SSF143011">
    <property type="entry name" value="RelE-like"/>
    <property type="match status" value="1"/>
</dbReference>
<evidence type="ECO:0008006" key="5">
    <source>
        <dbReference type="Google" id="ProtNLM"/>
    </source>
</evidence>
<dbReference type="Proteomes" id="UP001143328">
    <property type="component" value="Unassembled WGS sequence"/>
</dbReference>
<evidence type="ECO:0000313" key="4">
    <source>
        <dbReference type="Proteomes" id="UP001143328"/>
    </source>
</evidence>
<dbReference type="EMBL" id="BSFN01000016">
    <property type="protein sequence ID" value="GLK91022.1"/>
    <property type="molecule type" value="Genomic_DNA"/>
</dbReference>
<comment type="similarity">
    <text evidence="1">Belongs to the RelE toxin family.</text>
</comment>
<dbReference type="PANTHER" id="PTHR33755:SF6">
    <property type="entry name" value="PLASMID STABILIZATION SYSTEM PROTEIN"/>
    <property type="match status" value="1"/>
</dbReference>